<gene>
    <name evidence="1" type="ORF">EVG22_24500</name>
</gene>
<name>A0A6H0TM23_BACTU</name>
<dbReference type="Proteomes" id="UP000501374">
    <property type="component" value="Chromosome"/>
</dbReference>
<accession>A0A6H0TM23</accession>
<organism evidence="1 2">
    <name type="scientific">Bacillus thuringiensis serovar andalousiensis</name>
    <dbReference type="NCBI Taxonomy" id="257985"/>
    <lineage>
        <taxon>Bacteria</taxon>
        <taxon>Bacillati</taxon>
        <taxon>Bacillota</taxon>
        <taxon>Bacilli</taxon>
        <taxon>Bacillales</taxon>
        <taxon>Bacillaceae</taxon>
        <taxon>Bacillus</taxon>
        <taxon>Bacillus cereus group</taxon>
    </lineage>
</organism>
<protein>
    <submittedName>
        <fullName evidence="1">DeoR family transcriptional regulator</fullName>
    </submittedName>
</protein>
<dbReference type="EMBL" id="CP035727">
    <property type="protein sequence ID" value="QIW21385.1"/>
    <property type="molecule type" value="Genomic_DNA"/>
</dbReference>
<dbReference type="AlphaFoldDB" id="A0A6H0TM23"/>
<evidence type="ECO:0000313" key="2">
    <source>
        <dbReference type="Proteomes" id="UP000501374"/>
    </source>
</evidence>
<dbReference type="RefSeq" id="WP_172555211.1">
    <property type="nucleotide sequence ID" value="NZ_CP035727.2"/>
</dbReference>
<sequence length="106" mass="11369">MAEQLIATVLSQSAPLAGQKNRSSGNFSTEFFPPGTQYLKWVITGGGDPNIISFNVMKDVSAGTDPVVFHDVLSGNRTSVVSARSLYIANPKNALDPFNVSVYAIY</sequence>
<evidence type="ECO:0000313" key="1">
    <source>
        <dbReference type="EMBL" id="QIW21385.1"/>
    </source>
</evidence>
<proteinExistence type="predicted"/>
<reference evidence="2" key="1">
    <citation type="submission" date="2019-02" db="EMBL/GenBank/DDBJ databases">
        <title>Structural and Functional analysis of Lanthipeptide from Bacillus thuringiensis serovar andalousiensis B23193.</title>
        <authorList>
            <person name="Andreeva J.V."/>
            <person name="Grigoreva A."/>
        </authorList>
    </citation>
    <scope>NUCLEOTIDE SEQUENCE [LARGE SCALE GENOMIC DNA]</scope>
    <source>
        <strain evidence="2">B23193</strain>
    </source>
</reference>